<sequence length="364" mass="39066">MKPLQATACLLMLLQAFHLASLQTTTDSPGRTIDKSWYRKPVIQELDDTVIPLMNESDFRTDASDFASEHSGLASGSMAGSTEEEENVITLKKNENETTEPNISNKFMPFETVNGTIENPEVDAAVSPANATTDSTNSTKTNMSEGEEGFNSTRTTEKPTTPPGSSNTPVLPSTTVAPENQTTQHSTTAADADKGLANRTGSIDKHATTTSAPETNKTSVGYLPTMVVPFKTTNTTLITTTAALNTPERANKTGGGIFSERDNLGESGMDSDPYRRKRNVAWVAILGTAAAAACVGVVAYLVLKKKHQKGFTHRKLVEEFPSDPVLRLDNCEPLDLKFGGSGSAYYNPGLQGDNIQMADIPGRR</sequence>
<feature type="compositionally biased region" description="Polar residues" evidence="1">
    <location>
        <begin position="129"/>
        <end position="154"/>
    </location>
</feature>
<protein>
    <submittedName>
        <fullName evidence="4">Mucin 12, cell surface associated</fullName>
    </submittedName>
</protein>
<keyword evidence="2" id="KW-1133">Transmembrane helix</keyword>
<dbReference type="PANTHER" id="PTHR45427:SF1">
    <property type="entry name" value="MUCIN-15"/>
    <property type="match status" value="1"/>
</dbReference>
<feature type="chain" id="PRO_5008378254" evidence="3">
    <location>
        <begin position="23"/>
        <end position="364"/>
    </location>
</feature>
<evidence type="ECO:0000256" key="1">
    <source>
        <dbReference type="SAM" id="MobiDB-lite"/>
    </source>
</evidence>
<feature type="region of interest" description="Disordered" evidence="1">
    <location>
        <begin position="247"/>
        <end position="270"/>
    </location>
</feature>
<organism evidence="4">
    <name type="scientific">Nothobranchius rachovii</name>
    <name type="common">bluefin notho</name>
    <dbReference type="NCBI Taxonomy" id="451742"/>
    <lineage>
        <taxon>Eukaryota</taxon>
        <taxon>Metazoa</taxon>
        <taxon>Chordata</taxon>
        <taxon>Craniata</taxon>
        <taxon>Vertebrata</taxon>
        <taxon>Euteleostomi</taxon>
        <taxon>Actinopterygii</taxon>
        <taxon>Neopterygii</taxon>
        <taxon>Teleostei</taxon>
        <taxon>Neoteleostei</taxon>
        <taxon>Acanthomorphata</taxon>
        <taxon>Ovalentaria</taxon>
        <taxon>Atherinomorphae</taxon>
        <taxon>Cyprinodontiformes</taxon>
        <taxon>Nothobranchiidae</taxon>
        <taxon>Nothobranchius</taxon>
    </lineage>
</organism>
<evidence type="ECO:0000313" key="4">
    <source>
        <dbReference type="EMBL" id="SBS11783.1"/>
    </source>
</evidence>
<reference evidence="4" key="1">
    <citation type="submission" date="2016-05" db="EMBL/GenBank/DDBJ databases">
        <authorList>
            <person name="Lavstsen T."/>
            <person name="Jespersen J.S."/>
        </authorList>
    </citation>
    <scope>NUCLEOTIDE SEQUENCE</scope>
    <source>
        <tissue evidence="4">Brain</tissue>
    </source>
</reference>
<reference evidence="4" key="2">
    <citation type="submission" date="2016-06" db="EMBL/GenBank/DDBJ databases">
        <title>The genome of a short-lived fish provides insights into sex chromosome evolution and the genetic control of aging.</title>
        <authorList>
            <person name="Reichwald K."/>
            <person name="Felder M."/>
            <person name="Petzold A."/>
            <person name="Koch P."/>
            <person name="Groth M."/>
            <person name="Platzer M."/>
        </authorList>
    </citation>
    <scope>NUCLEOTIDE SEQUENCE</scope>
    <source>
        <tissue evidence="4">Brain</tissue>
    </source>
</reference>
<dbReference type="Pfam" id="PF15672">
    <property type="entry name" value="Mucin15"/>
    <property type="match status" value="1"/>
</dbReference>
<feature type="compositionally biased region" description="Basic and acidic residues" evidence="1">
    <location>
        <begin position="191"/>
        <end position="207"/>
    </location>
</feature>
<feature type="compositionally biased region" description="Polar residues" evidence="1">
    <location>
        <begin position="208"/>
        <end position="219"/>
    </location>
</feature>
<dbReference type="AlphaFoldDB" id="A0A1A8S2K8"/>
<accession>A0A1A8S2K8</accession>
<keyword evidence="2" id="KW-0472">Membrane</keyword>
<proteinExistence type="predicted"/>
<evidence type="ECO:0000256" key="3">
    <source>
        <dbReference type="SAM" id="SignalP"/>
    </source>
</evidence>
<feature type="region of interest" description="Disordered" evidence="1">
    <location>
        <begin position="125"/>
        <end position="219"/>
    </location>
</feature>
<dbReference type="PANTHER" id="PTHR45427">
    <property type="entry name" value="MUCIN-15"/>
    <property type="match status" value="1"/>
</dbReference>
<dbReference type="EMBL" id="HAEI01010855">
    <property type="protein sequence ID" value="SBS11783.1"/>
    <property type="molecule type" value="Transcribed_RNA"/>
</dbReference>
<keyword evidence="2" id="KW-0812">Transmembrane</keyword>
<feature type="transmembrane region" description="Helical" evidence="2">
    <location>
        <begin position="280"/>
        <end position="303"/>
    </location>
</feature>
<feature type="signal peptide" evidence="3">
    <location>
        <begin position="1"/>
        <end position="22"/>
    </location>
</feature>
<name>A0A1A8S2K8_9TELE</name>
<dbReference type="InterPro" id="IPR031371">
    <property type="entry name" value="Mucin-15"/>
</dbReference>
<gene>
    <name evidence="4" type="primary">MUC12</name>
</gene>
<feature type="compositionally biased region" description="Polar residues" evidence="1">
    <location>
        <begin position="163"/>
        <end position="189"/>
    </location>
</feature>
<feature type="region of interest" description="Disordered" evidence="1">
    <location>
        <begin position="68"/>
        <end position="107"/>
    </location>
</feature>
<keyword evidence="3" id="KW-0732">Signal</keyword>
<evidence type="ECO:0000256" key="2">
    <source>
        <dbReference type="SAM" id="Phobius"/>
    </source>
</evidence>